<keyword evidence="4" id="KW-1185">Reference proteome</keyword>
<evidence type="ECO:0000256" key="1">
    <source>
        <dbReference type="SAM" id="SignalP"/>
    </source>
</evidence>
<dbReference type="eggNOG" id="COG1073">
    <property type="taxonomic scope" value="Bacteria"/>
</dbReference>
<evidence type="ECO:0000313" key="3">
    <source>
        <dbReference type="EMBL" id="ADZ90837.1"/>
    </source>
</evidence>
<dbReference type="HOGENOM" id="CLU_010857_0_0_6"/>
<reference evidence="3 4" key="1">
    <citation type="journal article" date="2012" name="Stand. Genomic Sci.">
        <title>Complete genome sequence of the melanogenic marine bacterium Marinomonas mediterranea type strain (MMB-1(T)).</title>
        <authorList>
            <person name="Lucas-Elio P."/>
            <person name="Goodwin L."/>
            <person name="Woyke T."/>
            <person name="Pitluck S."/>
            <person name="Nolan M."/>
            <person name="Kyrpides N.C."/>
            <person name="Detter J.C."/>
            <person name="Copeland A."/>
            <person name="Teshima H."/>
            <person name="Bruce D."/>
            <person name="Detter C."/>
            <person name="Tapia R."/>
            <person name="Han S."/>
            <person name="Land M.L."/>
            <person name="Ivanova N."/>
            <person name="Mikhailova N."/>
            <person name="Johnston A.W."/>
            <person name="Sanchez-Amat A."/>
        </authorList>
    </citation>
    <scope>NUCLEOTIDE SEQUENCE [LARGE SCALE GENOMIC DNA]</scope>
    <source>
        <strain evidence="4">ATCC 700492 / JCM 21426 / NBRC 103028 / MMB-1</strain>
    </source>
</reference>
<dbReference type="Gene3D" id="3.40.50.1820">
    <property type="entry name" value="alpha/beta hydrolase"/>
    <property type="match status" value="1"/>
</dbReference>
<accession>F2JYX2</accession>
<dbReference type="KEGG" id="mme:Marme_1573"/>
<organism evidence="3 4">
    <name type="scientific">Marinomonas mediterranea (strain ATCC 700492 / JCM 21426 / NBRC 103028 / MMB-1)</name>
    <dbReference type="NCBI Taxonomy" id="717774"/>
    <lineage>
        <taxon>Bacteria</taxon>
        <taxon>Pseudomonadati</taxon>
        <taxon>Pseudomonadota</taxon>
        <taxon>Gammaproteobacteria</taxon>
        <taxon>Oceanospirillales</taxon>
        <taxon>Oceanospirillaceae</taxon>
        <taxon>Marinomonas</taxon>
    </lineage>
</organism>
<gene>
    <name evidence="3" type="ordered locus">Marme_1573</name>
</gene>
<name>F2JYX2_MARM1</name>
<dbReference type="AlphaFoldDB" id="F2JYX2"/>
<dbReference type="InterPro" id="IPR025920">
    <property type="entry name" value="Lipase_bact_N"/>
</dbReference>
<dbReference type="Proteomes" id="UP000001062">
    <property type="component" value="Chromosome"/>
</dbReference>
<dbReference type="SUPFAM" id="SSF53474">
    <property type="entry name" value="alpha/beta-Hydrolases"/>
    <property type="match status" value="1"/>
</dbReference>
<dbReference type="Pfam" id="PF12262">
    <property type="entry name" value="Lipase_bact_N"/>
    <property type="match status" value="1"/>
</dbReference>
<dbReference type="OrthoDB" id="5477453at2"/>
<dbReference type="EMBL" id="CP002583">
    <property type="protein sequence ID" value="ADZ90837.1"/>
    <property type="molecule type" value="Genomic_DNA"/>
</dbReference>
<protein>
    <submittedName>
        <fullName evidence="3">Extracellular lipase, Pla-1/cef family</fullName>
    </submittedName>
</protein>
<evidence type="ECO:0000313" key="4">
    <source>
        <dbReference type="Proteomes" id="UP000001062"/>
    </source>
</evidence>
<dbReference type="STRING" id="717774.Marme_1573"/>
<sequence length="744" mass="77165">MKKPLLACIICSAALLTACDDSVIDSDSIDQSATDKTVEETPKSYVTFDPTNGKLSTPTDILKNSTTGLLSNITSSGDIYDSLRSLDGWGLGSPFTVGVSFPSKTYGSITLKSDSVAAADAVLIREKDGGRLTYGTDFITKATSSGVTIVPLKALKESTTYYVAVLDNVTDSLGRAVESSSTYTTLKTTFQTAPTALTATQTALAQLILNAEGQFSSDVSSGDSIIYATQFTTQSVSPVMQHVMDQIDSAAPQISSVIDVQTAFGLNNITISDSKLSTFLVASGRSSAEAAAATSSNDPTVYFGSLTVPYFLDTPEGNSTCETQLQATRTCDAITSNWKASDGGTLRPADDNPLKQSDDSVQVFITVPDGTMPSSGWPVALYVHGITSFKETVAGIAGNLAAQGIATVSIDLPLHGARSVDYDNDNVYDISATDSDNGGAYANGSSLVFANLGALRTVRDNLRQSISDNLSLRMALTNTSSYASGSFNLDGNSVSLLGVSLGSIIGTGVLGASDVFDGDQSKLDFDSAVLTVGGTQAAPIMGYSNEFGPTVKTALKASDGFAESVAPLLGYTGTELKALRDGTSSQKTTYDRLAELAYSSFLSSFVAGAQQAIDSGDSLAWAANVSSSTPVLVTEIVGNGTNLSDQVVPNSTSSNGFPLGGTNALISSLGLTTYSTDQTGSALKAATKFLVGHHTSLLNSSEVTNVTQDASSALAATVEMQTQVITFLKSNGQLLDITNSNVIQ</sequence>
<dbReference type="PROSITE" id="PS51257">
    <property type="entry name" value="PROKAR_LIPOPROTEIN"/>
    <property type="match status" value="1"/>
</dbReference>
<dbReference type="InterPro" id="IPR029058">
    <property type="entry name" value="AB_hydrolase_fold"/>
</dbReference>
<keyword evidence="1" id="KW-0732">Signal</keyword>
<feature type="domain" description="Bacterial virulence factor lipase N-terminal" evidence="2">
    <location>
        <begin position="30"/>
        <end position="241"/>
    </location>
</feature>
<evidence type="ECO:0000259" key="2">
    <source>
        <dbReference type="Pfam" id="PF12262"/>
    </source>
</evidence>
<feature type="chain" id="PRO_5003279593" evidence="1">
    <location>
        <begin position="19"/>
        <end position="744"/>
    </location>
</feature>
<proteinExistence type="predicted"/>
<dbReference type="PATRIC" id="fig|717774.3.peg.1634"/>
<dbReference type="RefSeq" id="WP_013660742.1">
    <property type="nucleotide sequence ID" value="NC_015276.1"/>
</dbReference>
<feature type="signal peptide" evidence="1">
    <location>
        <begin position="1"/>
        <end position="18"/>
    </location>
</feature>